<dbReference type="AlphaFoldDB" id="A0A1I5AAE2"/>
<dbReference type="EMBL" id="FOVM01000003">
    <property type="protein sequence ID" value="SFN59561.1"/>
    <property type="molecule type" value="Genomic_DNA"/>
</dbReference>
<organism evidence="2 3">
    <name type="scientific">Mycetocola miduiensis</name>
    <dbReference type="NCBI Taxonomy" id="995034"/>
    <lineage>
        <taxon>Bacteria</taxon>
        <taxon>Bacillati</taxon>
        <taxon>Actinomycetota</taxon>
        <taxon>Actinomycetes</taxon>
        <taxon>Micrococcales</taxon>
        <taxon>Microbacteriaceae</taxon>
        <taxon>Mycetocola</taxon>
    </lineage>
</organism>
<dbReference type="STRING" id="995034.SAMN05216219_1306"/>
<reference evidence="3" key="1">
    <citation type="submission" date="2016-10" db="EMBL/GenBank/DDBJ databases">
        <authorList>
            <person name="Varghese N."/>
            <person name="Submissions S."/>
        </authorList>
    </citation>
    <scope>NUCLEOTIDE SEQUENCE [LARGE SCALE GENOMIC DNA]</scope>
    <source>
        <strain evidence="3">CGMCC 1.11101</strain>
    </source>
</reference>
<feature type="compositionally biased region" description="Basic and acidic residues" evidence="1">
    <location>
        <begin position="1"/>
        <end position="13"/>
    </location>
</feature>
<proteinExistence type="predicted"/>
<gene>
    <name evidence="2" type="ORF">SAMN05216219_1306</name>
</gene>
<evidence type="ECO:0000313" key="3">
    <source>
        <dbReference type="Proteomes" id="UP000198867"/>
    </source>
</evidence>
<evidence type="ECO:0000256" key="1">
    <source>
        <dbReference type="SAM" id="MobiDB-lite"/>
    </source>
</evidence>
<dbReference type="RefSeq" id="WP_090709884.1">
    <property type="nucleotide sequence ID" value="NZ_FOVM01000003.1"/>
</dbReference>
<feature type="compositionally biased region" description="Basic and acidic residues" evidence="1">
    <location>
        <begin position="24"/>
        <end position="33"/>
    </location>
</feature>
<name>A0A1I5AAE2_9MICO</name>
<protein>
    <submittedName>
        <fullName evidence="2">Uncharacterized protein</fullName>
    </submittedName>
</protein>
<feature type="compositionally biased region" description="Low complexity" evidence="1">
    <location>
        <begin position="34"/>
        <end position="47"/>
    </location>
</feature>
<keyword evidence="3" id="KW-1185">Reference proteome</keyword>
<feature type="region of interest" description="Disordered" evidence="1">
    <location>
        <begin position="1"/>
        <end position="52"/>
    </location>
</feature>
<accession>A0A1I5AAE2</accession>
<sequence length="67" mass="7198">MSKKQSDGRDEPRGPGLSIGERITGIRDPKDPDGLLTLDDLPEPTGDVSDLSTLITKASRYGDDTAR</sequence>
<evidence type="ECO:0000313" key="2">
    <source>
        <dbReference type="EMBL" id="SFN59561.1"/>
    </source>
</evidence>
<dbReference type="Proteomes" id="UP000198867">
    <property type="component" value="Unassembled WGS sequence"/>
</dbReference>